<dbReference type="EMBL" id="APND01000003">
    <property type="protein sequence ID" value="MES1929922.1"/>
    <property type="molecule type" value="Genomic_DNA"/>
</dbReference>
<accession>A0ABV2B311</accession>
<evidence type="ECO:0000313" key="3">
    <source>
        <dbReference type="EMBL" id="MES1929922.1"/>
    </source>
</evidence>
<comment type="caution">
    <text evidence="3">The sequence shown here is derived from an EMBL/GenBank/DDBJ whole genome shotgun (WGS) entry which is preliminary data.</text>
</comment>
<evidence type="ECO:0000256" key="1">
    <source>
        <dbReference type="ARBA" id="ARBA00037961"/>
    </source>
</evidence>
<dbReference type="InterPro" id="IPR036409">
    <property type="entry name" value="Aldolase_II/adducin_N_sf"/>
</dbReference>
<comment type="similarity">
    <text evidence="1">Belongs to the aldolase class II family.</text>
</comment>
<sequence>MANAATDRSHTMSEAEWEVRKDLAAAYRLVSLYGWDDLVFTHLSARVPGPEHHFLINPYGFLFDEITASSLVKVNEDGEIVDPGATNRVNPAGFTIHSAVHMAREEAGAVLHLHAADGVAVSAHPDGLLPLSQTAMLCIPHISFHEYEGVALNLDERERLVADLGDHDIMMLRNHGTLTVGKNVGEAFTYMYFLMKACQIQVRTLAMGPGHVPSQQALDTTADQAQSLGAAHKLAWPALIRKLERMGSDYAT</sequence>
<protein>
    <submittedName>
        <fullName evidence="3">Aldolase, class II</fullName>
    </submittedName>
</protein>
<dbReference type="InterPro" id="IPR001303">
    <property type="entry name" value="Aldolase_II/adducin_N"/>
</dbReference>
<dbReference type="Gene3D" id="3.40.225.10">
    <property type="entry name" value="Class II aldolase/adducin N-terminal domain"/>
    <property type="match status" value="1"/>
</dbReference>
<dbReference type="InterPro" id="IPR051017">
    <property type="entry name" value="Aldolase-II_Adducin_sf"/>
</dbReference>
<name>A0ABV2B311_9GAMM</name>
<proteinExistence type="inferred from homology"/>
<reference evidence="3 4" key="1">
    <citation type="submission" date="2013-03" db="EMBL/GenBank/DDBJ databases">
        <title>Salinisphaera dokdonensis CL-ES53 Genome Sequencing.</title>
        <authorList>
            <person name="Li C."/>
            <person name="Lai Q."/>
            <person name="Shao Z."/>
        </authorList>
    </citation>
    <scope>NUCLEOTIDE SEQUENCE [LARGE SCALE GENOMIC DNA]</scope>
    <source>
        <strain evidence="3 4">CL-ES53</strain>
    </source>
</reference>
<dbReference type="NCBIfam" id="NF005451">
    <property type="entry name" value="PRK07044.1"/>
    <property type="match status" value="1"/>
</dbReference>
<evidence type="ECO:0000259" key="2">
    <source>
        <dbReference type="SMART" id="SM01007"/>
    </source>
</evidence>
<feature type="domain" description="Class II aldolase/adducin N-terminal" evidence="2">
    <location>
        <begin position="21"/>
        <end position="202"/>
    </location>
</feature>
<evidence type="ECO:0000313" key="4">
    <source>
        <dbReference type="Proteomes" id="UP001460888"/>
    </source>
</evidence>
<dbReference type="PANTHER" id="PTHR10672:SF3">
    <property type="entry name" value="PROTEIN HU-LI TAI SHAO"/>
    <property type="match status" value="1"/>
</dbReference>
<gene>
    <name evidence="3" type="ORF">SADO_11719</name>
</gene>
<keyword evidence="4" id="KW-1185">Reference proteome</keyword>
<dbReference type="SUPFAM" id="SSF53639">
    <property type="entry name" value="AraD/HMP-PK domain-like"/>
    <property type="match status" value="1"/>
</dbReference>
<dbReference type="RefSeq" id="WP_353111615.1">
    <property type="nucleotide sequence ID" value="NZ_APND01000003.1"/>
</dbReference>
<dbReference type="Proteomes" id="UP001460888">
    <property type="component" value="Unassembled WGS sequence"/>
</dbReference>
<dbReference type="SMART" id="SM01007">
    <property type="entry name" value="Aldolase_II"/>
    <property type="match status" value="1"/>
</dbReference>
<organism evidence="3 4">
    <name type="scientific">Salinisphaera dokdonensis CL-ES53</name>
    <dbReference type="NCBI Taxonomy" id="1304272"/>
    <lineage>
        <taxon>Bacteria</taxon>
        <taxon>Pseudomonadati</taxon>
        <taxon>Pseudomonadota</taxon>
        <taxon>Gammaproteobacteria</taxon>
        <taxon>Salinisphaerales</taxon>
        <taxon>Salinisphaeraceae</taxon>
        <taxon>Salinisphaera</taxon>
    </lineage>
</organism>
<dbReference type="Pfam" id="PF00596">
    <property type="entry name" value="Aldolase_II"/>
    <property type="match status" value="1"/>
</dbReference>
<dbReference type="PANTHER" id="PTHR10672">
    <property type="entry name" value="ADDUCIN"/>
    <property type="match status" value="1"/>
</dbReference>